<dbReference type="OrthoDB" id="282610at2157"/>
<reference evidence="1 2" key="1">
    <citation type="submission" date="2019-11" db="EMBL/GenBank/DDBJ databases">
        <title>Whole genome sequence of Haloferax sp. MBLA0078.</title>
        <authorList>
            <person name="Seo M.-J."/>
            <person name="Cho E.-S."/>
        </authorList>
    </citation>
    <scope>NUCLEOTIDE SEQUENCE [LARGE SCALE GENOMIC DNA]</scope>
    <source>
        <strain evidence="1 2">MBLA0078</strain>
    </source>
</reference>
<organism evidence="1 2">
    <name type="scientific">Haloferax marinum</name>
    <dbReference type="NCBI Taxonomy" id="2666143"/>
    <lineage>
        <taxon>Archaea</taxon>
        <taxon>Methanobacteriati</taxon>
        <taxon>Methanobacteriota</taxon>
        <taxon>Stenosarchaea group</taxon>
        <taxon>Halobacteria</taxon>
        <taxon>Halobacteriales</taxon>
        <taxon>Haloferacaceae</taxon>
        <taxon>Haloferax</taxon>
    </lineage>
</organism>
<accession>A0A6A8G9L7</accession>
<sequence length="202" mass="21333">MAPSSPSPRVLLVAVVVVLAAIGSGFLFVDFEAGTVEESATATTTVASTNSDSLQPVTDAYLVVDAPDTIRDDLTDELVAAYEREGITFTPTDARDSYDRAVVVVVVDEWDPRWTPVLSSGSASWRVVFDAGGHTDHVDAALADEPLLFTSSDGADLVVTAQIDLVLGARGVVSRPAYRGHLLTAVADASVSQTRAQIRRTT</sequence>
<keyword evidence="2" id="KW-1185">Reference proteome</keyword>
<dbReference type="Proteomes" id="UP000443423">
    <property type="component" value="Unassembled WGS sequence"/>
</dbReference>
<dbReference type="RefSeq" id="WP_151113039.1">
    <property type="nucleotide sequence ID" value="NZ_WKJQ01000001.1"/>
</dbReference>
<proteinExistence type="predicted"/>
<protein>
    <submittedName>
        <fullName evidence="1">Uncharacterized protein</fullName>
    </submittedName>
</protein>
<dbReference type="EMBL" id="WKJQ01000001">
    <property type="protein sequence ID" value="MRW97597.1"/>
    <property type="molecule type" value="Genomic_DNA"/>
</dbReference>
<comment type="caution">
    <text evidence="1">The sequence shown here is derived from an EMBL/GenBank/DDBJ whole genome shotgun (WGS) entry which is preliminary data.</text>
</comment>
<evidence type="ECO:0000313" key="2">
    <source>
        <dbReference type="Proteomes" id="UP000443423"/>
    </source>
</evidence>
<gene>
    <name evidence="1" type="ORF">GJR99_13575</name>
</gene>
<name>A0A6A8G9L7_9EURY</name>
<dbReference type="AlphaFoldDB" id="A0A6A8G9L7"/>
<evidence type="ECO:0000313" key="1">
    <source>
        <dbReference type="EMBL" id="MRW97597.1"/>
    </source>
</evidence>